<proteinExistence type="predicted"/>
<dbReference type="Proteomes" id="UP000298327">
    <property type="component" value="Unassembled WGS sequence"/>
</dbReference>
<dbReference type="AlphaFoldDB" id="A0A4Y9ZBZ1"/>
<organism evidence="1 2">
    <name type="scientific">Dentipellis fragilis</name>
    <dbReference type="NCBI Taxonomy" id="205917"/>
    <lineage>
        <taxon>Eukaryota</taxon>
        <taxon>Fungi</taxon>
        <taxon>Dikarya</taxon>
        <taxon>Basidiomycota</taxon>
        <taxon>Agaricomycotina</taxon>
        <taxon>Agaricomycetes</taxon>
        <taxon>Russulales</taxon>
        <taxon>Hericiaceae</taxon>
        <taxon>Dentipellis</taxon>
    </lineage>
</organism>
<gene>
    <name evidence="1" type="ORF">EVG20_g1507</name>
</gene>
<protein>
    <submittedName>
        <fullName evidence="1">Uncharacterized protein</fullName>
    </submittedName>
</protein>
<name>A0A4Y9ZBZ1_9AGAM</name>
<comment type="caution">
    <text evidence="1">The sequence shown here is derived from an EMBL/GenBank/DDBJ whole genome shotgun (WGS) entry which is preliminary data.</text>
</comment>
<accession>A0A4Y9ZBZ1</accession>
<reference evidence="1 2" key="1">
    <citation type="submission" date="2019-02" db="EMBL/GenBank/DDBJ databases">
        <title>Genome sequencing of the rare red list fungi Dentipellis fragilis.</title>
        <authorList>
            <person name="Buettner E."/>
            <person name="Kellner H."/>
        </authorList>
    </citation>
    <scope>NUCLEOTIDE SEQUENCE [LARGE SCALE GENOMIC DNA]</scope>
    <source>
        <strain evidence="1 2">DSM 105465</strain>
    </source>
</reference>
<evidence type="ECO:0000313" key="2">
    <source>
        <dbReference type="Proteomes" id="UP000298327"/>
    </source>
</evidence>
<dbReference type="EMBL" id="SEOQ01000049">
    <property type="protein sequence ID" value="TFY71497.1"/>
    <property type="molecule type" value="Genomic_DNA"/>
</dbReference>
<evidence type="ECO:0000313" key="1">
    <source>
        <dbReference type="EMBL" id="TFY71497.1"/>
    </source>
</evidence>
<keyword evidence="2" id="KW-1185">Reference proteome</keyword>
<sequence>MIVRRIVAHTACVVPASFSSPRHTRSTPSLSSTLSQASDTLSPLHSPDTLPSVWRAALFPVVPCASPYPLGLSIHATFDVFATYWRCEAIIPIVRCRYAHLILLRLQPSTARTPSVSALLCLLLSSRTPPAHVATESPRIGCSGLT</sequence>